<dbReference type="GeneID" id="185215"/>
<feature type="transmembrane region" description="Helical" evidence="1">
    <location>
        <begin position="20"/>
        <end position="37"/>
    </location>
</feature>
<dbReference type="OrthoDB" id="407658at2759"/>
<keyword evidence="1" id="KW-0812">Transmembrane</keyword>
<evidence type="ECO:0000313" key="2">
    <source>
        <dbReference type="EMBL" id="CAB04245.3"/>
    </source>
</evidence>
<dbReference type="KEGG" id="cel:CELE_F32H2.8"/>
<keyword evidence="1" id="KW-1133">Transmembrane helix</keyword>
<dbReference type="InterPro" id="IPR004988">
    <property type="entry name" value="DUF273"/>
</dbReference>
<keyword evidence="2" id="KW-0808">Transferase</keyword>
<gene>
    <name evidence="2" type="ORF">CELE_F32H2.8</name>
    <name evidence="2 4" type="ORF">F32H2.8</name>
</gene>
<evidence type="ECO:0000313" key="4">
    <source>
        <dbReference type="WormBase" id="F32H2.8"/>
    </source>
</evidence>
<dbReference type="PANTHER" id="PTHR31562:SF11">
    <property type="entry name" value="NUCLEOTIDE-DIPHOSPHO-SUGAR TRANSFERASE DOMAIN-CONTAINING PROTEIN"/>
    <property type="match status" value="1"/>
</dbReference>
<dbReference type="Pfam" id="PF03314">
    <property type="entry name" value="DUF273"/>
    <property type="match status" value="1"/>
</dbReference>
<dbReference type="RefSeq" id="NP_492418.3">
    <property type="nucleotide sequence ID" value="NM_060017.3"/>
</dbReference>
<reference evidence="2 3" key="1">
    <citation type="journal article" date="1998" name="Science">
        <title>Genome sequence of the nematode C. elegans: a platform for investigating biology.</title>
        <authorList>
            <consortium name="The C. elegans sequencing consortium"/>
            <person name="Sulson J.E."/>
            <person name="Waterston R."/>
        </authorList>
    </citation>
    <scope>NUCLEOTIDE SEQUENCE [LARGE SCALE GENOMIC DNA]</scope>
    <source>
        <strain evidence="2 3">Bristol N2</strain>
    </source>
</reference>
<organism evidence="2 3">
    <name type="scientific">Caenorhabditis elegans</name>
    <dbReference type="NCBI Taxonomy" id="6239"/>
    <lineage>
        <taxon>Eukaryota</taxon>
        <taxon>Metazoa</taxon>
        <taxon>Ecdysozoa</taxon>
        <taxon>Nematoda</taxon>
        <taxon>Chromadorea</taxon>
        <taxon>Rhabditida</taxon>
        <taxon>Rhabditina</taxon>
        <taxon>Rhabditomorpha</taxon>
        <taxon>Rhabditoidea</taxon>
        <taxon>Rhabditidae</taxon>
        <taxon>Peloderinae</taxon>
        <taxon>Caenorhabditis</taxon>
    </lineage>
</organism>
<evidence type="ECO:0000256" key="1">
    <source>
        <dbReference type="SAM" id="Phobius"/>
    </source>
</evidence>
<dbReference type="PaxDb" id="6239-F32H2.8"/>
<accession>P91872</accession>
<dbReference type="eggNOG" id="ENOG502TGGF">
    <property type="taxonomic scope" value="Eukaryota"/>
</dbReference>
<dbReference type="WormBase" id="F32H2.8">
    <property type="protein sequence ID" value="CE48237"/>
    <property type="gene ID" value="WBGene00009345"/>
</dbReference>
<dbReference type="Gene3D" id="3.90.550.10">
    <property type="entry name" value="Spore Coat Polysaccharide Biosynthesis Protein SpsA, Chain A"/>
    <property type="match status" value="1"/>
</dbReference>
<dbReference type="AGR" id="WB:WBGene00009345"/>
<dbReference type="Proteomes" id="UP000001940">
    <property type="component" value="Chromosome I"/>
</dbReference>
<keyword evidence="3" id="KW-1185">Reference proteome</keyword>
<dbReference type="PANTHER" id="PTHR31562">
    <property type="entry name" value="PROTEIN CBG18972"/>
    <property type="match status" value="1"/>
</dbReference>
<name>P91872_CAEEL</name>
<dbReference type="UCSC" id="F32H2.8">
    <property type="organism name" value="c. elegans"/>
</dbReference>
<dbReference type="GO" id="GO:0016740">
    <property type="term" value="F:transferase activity"/>
    <property type="evidence" value="ECO:0007669"/>
    <property type="project" value="UniProtKB-KW"/>
</dbReference>
<dbReference type="OMA" id="ACIRSVI"/>
<dbReference type="HOGENOM" id="CLU_045307_0_0_1"/>
<keyword evidence="1" id="KW-0472">Membrane</keyword>
<dbReference type="AlphaFoldDB" id="P91872"/>
<dbReference type="InParanoid" id="P91872"/>
<sequence>MIIKTNKVLKNAVLRKVPYFILFLIVIFSFIATYYPLTMHNEHDEEENLEYFDQFSMKRNVHNEKRDITVLIIVNNLGRAESEYSISLNTVRCYCQKHNYRLEIVEDTEFRNFCQQENSMYRRHCIVGHLLRNNDFIFLLDPGMTILNTEIRLEQFTDEKYALTMFDKFSNWEIETNSYVVKNTYWSRNFLMKLADFESKLPFSSTDNVAIHILIQKDFYPQFTEEAGTCLKILENLEFSTSNSAIMYTFEACIRAVIGENHEFKNLRILKKGTGWARDIWLTESKWSQQRDFMLSGLKYSLKTEISNGILSNIFLGKESWKSPFLKTPFLGECDEKDWIHDQSLITTKTEIERYLVEKFKEVEKMRWRSLAAAGNYLSKQS</sequence>
<protein>
    <submittedName>
        <fullName evidence="2">Nucleotide-diphospho-sugar transferase domain-containing protein</fullName>
    </submittedName>
</protein>
<reference key="2">
    <citation type="submission" date="2016-02" db="EMBL/GenBank/DDBJ databases">
        <authorList>
            <consortium name="WormBase Consortium"/>
            <person name="WormBase"/>
        </authorList>
    </citation>
    <scope>NUCLEOTIDE SEQUENCE</scope>
    <source>
        <strain>Bristol N2</strain>
    </source>
</reference>
<dbReference type="CTD" id="185215"/>
<evidence type="ECO:0000313" key="3">
    <source>
        <dbReference type="Proteomes" id="UP000001940"/>
    </source>
</evidence>
<dbReference type="EMBL" id="BX284601">
    <property type="protein sequence ID" value="CAB04245.3"/>
    <property type="molecule type" value="Genomic_DNA"/>
</dbReference>
<proteinExistence type="predicted"/>
<dbReference type="FunCoup" id="P91872">
    <property type="interactions" value="5"/>
</dbReference>
<dbReference type="InterPro" id="IPR029044">
    <property type="entry name" value="Nucleotide-diphossugar_trans"/>
</dbReference>